<name>A0A6P1ZGN4_9BACT</name>
<dbReference type="EMBL" id="QMIF01000008">
    <property type="protein sequence ID" value="TVM33176.1"/>
    <property type="molecule type" value="Genomic_DNA"/>
</dbReference>
<evidence type="ECO:0000259" key="8">
    <source>
        <dbReference type="Pfam" id="PF04349"/>
    </source>
</evidence>
<proteinExistence type="inferred from homology"/>
<gene>
    <name evidence="9" type="ORF">DQK91_13455</name>
</gene>
<dbReference type="PIRSF" id="PIRSF006281">
    <property type="entry name" value="MdoG"/>
    <property type="match status" value="1"/>
</dbReference>
<dbReference type="InterPro" id="IPR014718">
    <property type="entry name" value="GH-type_carb-bd"/>
</dbReference>
<feature type="domain" description="Glucan biosynthesis periplasmic MdoG C-terminal" evidence="8">
    <location>
        <begin position="42"/>
        <end position="519"/>
    </location>
</feature>
<evidence type="ECO:0000256" key="1">
    <source>
        <dbReference type="ARBA" id="ARBA00003985"/>
    </source>
</evidence>
<dbReference type="InterPro" id="IPR014438">
    <property type="entry name" value="Glucan_biosyn_MdoG/MdoD"/>
</dbReference>
<dbReference type="GO" id="GO:0030288">
    <property type="term" value="C:outer membrane-bounded periplasmic space"/>
    <property type="evidence" value="ECO:0007669"/>
    <property type="project" value="TreeGrafter"/>
</dbReference>
<dbReference type="GO" id="GO:0003824">
    <property type="term" value="F:catalytic activity"/>
    <property type="evidence" value="ECO:0007669"/>
    <property type="project" value="InterPro"/>
</dbReference>
<comment type="pathway">
    <text evidence="3">Glycan metabolism; osmoregulated periplasmic glucan (OPG) biosynthesis.</text>
</comment>
<dbReference type="InterPro" id="IPR013783">
    <property type="entry name" value="Ig-like_fold"/>
</dbReference>
<dbReference type="SUPFAM" id="SSF81296">
    <property type="entry name" value="E set domains"/>
    <property type="match status" value="1"/>
</dbReference>
<dbReference type="AlphaFoldDB" id="A0A6P1ZGN4"/>
<dbReference type="UniPathway" id="UPA00637"/>
<evidence type="ECO:0000256" key="7">
    <source>
        <dbReference type="SAM" id="SignalP"/>
    </source>
</evidence>
<keyword evidence="5 7" id="KW-0732">Signal</keyword>
<sequence>MTRAFSVPAILRLGLCIILLLCASSCARVAGATSETTMPGPFDYAWLKGKARAMANDLYVSHTGELPKSVKNLTWDQYQQLQFDHDHALWQNNDSRFHAELFHLGLFFQTPVAIYSLDNGVARRIEYDPAMFHYGKSGLDGDDMPKDLGFAGFRLQFHTDWERDVAAFLGASYFRAVGSAMQYGMSARGLAIDTALPRPEEFPMFTSFWLQKPEPNSNTVTIYALLDSPSATGAYRFDITPGDTLAMKVDASVYPRKPIERLGIAPLTSMYMVGENDRRMDYDWRQEIHDTDGLAMHTGSGEWIWRPLGNPRTLRFNAYMDENPKGFGLFQRDQNFDHYQDDGVFYDKRPSVWVEPAGDWGEGSVQLTEIPTLDETFDNIVAFWNPAQKIEPGQELLYSYTLYWGTNPPAPPHLAHTVDTFTGLGGVIGQKRKYYSKRFVVDFAGGELAKLDKDAEVKPIITTSAGRVEITSARPQHAIQGYRAMFDLVPPEGSQDPINIRLYLESNGKPLTETWLYQWTPPPAEKQELFNAGHLE</sequence>
<dbReference type="FunFam" id="2.70.98.10:FF:000001">
    <property type="entry name" value="Glucans biosynthesis protein G"/>
    <property type="match status" value="1"/>
</dbReference>
<accession>A0A6P1ZGN4</accession>
<dbReference type="OrthoDB" id="335750at2"/>
<evidence type="ECO:0000256" key="3">
    <source>
        <dbReference type="ARBA" id="ARBA00005001"/>
    </source>
</evidence>
<evidence type="ECO:0000256" key="4">
    <source>
        <dbReference type="ARBA" id="ARBA00009284"/>
    </source>
</evidence>
<dbReference type="GO" id="GO:0030246">
    <property type="term" value="F:carbohydrate binding"/>
    <property type="evidence" value="ECO:0007669"/>
    <property type="project" value="InterPro"/>
</dbReference>
<evidence type="ECO:0000256" key="2">
    <source>
        <dbReference type="ARBA" id="ARBA00004418"/>
    </source>
</evidence>
<dbReference type="Gene3D" id="2.60.40.10">
    <property type="entry name" value="Immunoglobulins"/>
    <property type="match status" value="1"/>
</dbReference>
<comment type="subcellular location">
    <subcellularLocation>
        <location evidence="2">Periplasm</location>
    </subcellularLocation>
</comment>
<dbReference type="PANTHER" id="PTHR30504:SF3">
    <property type="entry name" value="GLUCANS BIOSYNTHESIS PROTEIN D"/>
    <property type="match status" value="1"/>
</dbReference>
<dbReference type="InterPro" id="IPR023724">
    <property type="entry name" value="Glucan_biosyn_MdoD"/>
</dbReference>
<feature type="chain" id="PRO_5039943594" evidence="7">
    <location>
        <begin position="33"/>
        <end position="536"/>
    </location>
</feature>
<dbReference type="PANTHER" id="PTHR30504">
    <property type="entry name" value="GLUCANS BIOSYNTHESIS PROTEIN"/>
    <property type="match status" value="1"/>
</dbReference>
<reference evidence="9 10" key="1">
    <citation type="submission" date="2018-06" db="EMBL/GenBank/DDBJ databases">
        <title>Complete genome of Desulfovibrio marinus P48SEP.</title>
        <authorList>
            <person name="Crispim J.S."/>
            <person name="Vidigal P.M.P."/>
            <person name="Silva L.C.F."/>
            <person name="Araujo L.C."/>
            <person name="Laguardia C.N."/>
            <person name="Dias R.S."/>
            <person name="Sousa M.P."/>
            <person name="Paula S.O."/>
            <person name="Silva C."/>
        </authorList>
    </citation>
    <scope>NUCLEOTIDE SEQUENCE [LARGE SCALE GENOMIC DNA]</scope>
    <source>
        <strain evidence="9 10">P48SEP</strain>
    </source>
</reference>
<dbReference type="HAMAP" id="MF_01068">
    <property type="entry name" value="MdoD_OpgD"/>
    <property type="match status" value="1"/>
</dbReference>
<dbReference type="SUPFAM" id="SSF74650">
    <property type="entry name" value="Galactose mutarotase-like"/>
    <property type="match status" value="1"/>
</dbReference>
<evidence type="ECO:0000313" key="10">
    <source>
        <dbReference type="Proteomes" id="UP000434052"/>
    </source>
</evidence>
<keyword evidence="6" id="KW-0574">Periplasm</keyword>
<comment type="caution">
    <text evidence="9">The sequence shown here is derived from an EMBL/GenBank/DDBJ whole genome shotgun (WGS) entry which is preliminary data.</text>
</comment>
<evidence type="ECO:0000313" key="9">
    <source>
        <dbReference type="EMBL" id="TVM33176.1"/>
    </source>
</evidence>
<evidence type="ECO:0000256" key="5">
    <source>
        <dbReference type="ARBA" id="ARBA00022729"/>
    </source>
</evidence>
<dbReference type="GO" id="GO:0051274">
    <property type="term" value="P:beta-glucan biosynthetic process"/>
    <property type="evidence" value="ECO:0007669"/>
    <property type="project" value="TreeGrafter"/>
</dbReference>
<feature type="signal peptide" evidence="7">
    <location>
        <begin position="1"/>
        <end position="32"/>
    </location>
</feature>
<protein>
    <submittedName>
        <fullName evidence="9">Glucan biosynthesis protein D</fullName>
    </submittedName>
</protein>
<evidence type="ECO:0000256" key="6">
    <source>
        <dbReference type="ARBA" id="ARBA00022764"/>
    </source>
</evidence>
<dbReference type="Proteomes" id="UP000434052">
    <property type="component" value="Unassembled WGS sequence"/>
</dbReference>
<organism evidence="9 10">
    <name type="scientific">Oceanidesulfovibrio marinus</name>
    <dbReference type="NCBI Taxonomy" id="370038"/>
    <lineage>
        <taxon>Bacteria</taxon>
        <taxon>Pseudomonadati</taxon>
        <taxon>Thermodesulfobacteriota</taxon>
        <taxon>Desulfovibrionia</taxon>
        <taxon>Desulfovibrionales</taxon>
        <taxon>Desulfovibrionaceae</taxon>
        <taxon>Oceanidesulfovibrio</taxon>
    </lineage>
</organism>
<dbReference type="InterPro" id="IPR007444">
    <property type="entry name" value="Glucan_biosyn_MdoG_C"/>
</dbReference>
<dbReference type="InterPro" id="IPR014756">
    <property type="entry name" value="Ig_E-set"/>
</dbReference>
<comment type="similarity">
    <text evidence="4">Belongs to the OpgD/OpgG family.</text>
</comment>
<dbReference type="Gene3D" id="2.70.98.10">
    <property type="match status" value="1"/>
</dbReference>
<dbReference type="InterPro" id="IPR011013">
    <property type="entry name" value="Gal_mutarotase_sf_dom"/>
</dbReference>
<dbReference type="Pfam" id="PF04349">
    <property type="entry name" value="MdoG"/>
    <property type="match status" value="1"/>
</dbReference>
<comment type="function">
    <text evidence="1">Probably involved in the control of the structural glucose backbone of osmoregulated periplasmic glucans (OPGs).</text>
</comment>